<feature type="compositionally biased region" description="Basic and acidic residues" evidence="1">
    <location>
        <begin position="469"/>
        <end position="482"/>
    </location>
</feature>
<dbReference type="Proteomes" id="UP000241769">
    <property type="component" value="Unassembled WGS sequence"/>
</dbReference>
<gene>
    <name evidence="2" type="ORF">PROFUN_06523</name>
</gene>
<organism evidence="2 3">
    <name type="scientific">Planoprotostelium fungivorum</name>
    <dbReference type="NCBI Taxonomy" id="1890364"/>
    <lineage>
        <taxon>Eukaryota</taxon>
        <taxon>Amoebozoa</taxon>
        <taxon>Evosea</taxon>
        <taxon>Variosea</taxon>
        <taxon>Cavosteliida</taxon>
        <taxon>Cavosteliaceae</taxon>
        <taxon>Planoprotostelium</taxon>
    </lineage>
</organism>
<feature type="compositionally biased region" description="Acidic residues" evidence="1">
    <location>
        <begin position="483"/>
        <end position="502"/>
    </location>
</feature>
<name>A0A2P6NP03_9EUKA</name>
<evidence type="ECO:0000313" key="3">
    <source>
        <dbReference type="Proteomes" id="UP000241769"/>
    </source>
</evidence>
<feature type="region of interest" description="Disordered" evidence="1">
    <location>
        <begin position="107"/>
        <end position="138"/>
    </location>
</feature>
<evidence type="ECO:0000256" key="1">
    <source>
        <dbReference type="SAM" id="MobiDB-lite"/>
    </source>
</evidence>
<keyword evidence="3" id="KW-1185">Reference proteome</keyword>
<reference evidence="2 3" key="1">
    <citation type="journal article" date="2018" name="Genome Biol. Evol.">
        <title>Multiple Roots of Fruiting Body Formation in Amoebozoa.</title>
        <authorList>
            <person name="Hillmann F."/>
            <person name="Forbes G."/>
            <person name="Novohradska S."/>
            <person name="Ferling I."/>
            <person name="Riege K."/>
            <person name="Groth M."/>
            <person name="Westermann M."/>
            <person name="Marz M."/>
            <person name="Spaller T."/>
            <person name="Winckler T."/>
            <person name="Schaap P."/>
            <person name="Glockner G."/>
        </authorList>
    </citation>
    <scope>NUCLEOTIDE SEQUENCE [LARGE SCALE GENOMIC DNA]</scope>
    <source>
        <strain evidence="2 3">Jena</strain>
    </source>
</reference>
<dbReference type="EMBL" id="MDYQ01000041">
    <property type="protein sequence ID" value="PRP85689.1"/>
    <property type="molecule type" value="Genomic_DNA"/>
</dbReference>
<feature type="region of interest" description="Disordered" evidence="1">
    <location>
        <begin position="467"/>
        <end position="502"/>
    </location>
</feature>
<evidence type="ECO:0000313" key="2">
    <source>
        <dbReference type="EMBL" id="PRP85689.1"/>
    </source>
</evidence>
<dbReference type="AlphaFoldDB" id="A0A2P6NP03"/>
<dbReference type="InParanoid" id="A0A2P6NP03"/>
<accession>A0A2P6NP03</accession>
<proteinExistence type="predicted"/>
<protein>
    <submittedName>
        <fullName evidence="2">Uncharacterized protein</fullName>
    </submittedName>
</protein>
<comment type="caution">
    <text evidence="2">The sequence shown here is derived from an EMBL/GenBank/DDBJ whole genome shotgun (WGS) entry which is preliminary data.</text>
</comment>
<sequence>MSMYRLTPQTSRKKTVGGSGLLEEDKFGVAQDRPLNGLFLTETQESYNVSSLYCVECPAITLLVWYFTASESYQQHRISSTSCISHVIMPAFERLRSFVQGAMARTKQTARKSTEDTAVRVPTGQDLPDLPAQDLRSKKHPTGACEEAIYGDGTTDVQLEEAEVQSRWGNELSPDIFKIIVNMTMLLTSKSMRTSMWRSISQVCKKWNTFLPATKPKFAKKIAIYMEYLRRINEDPKGVMEMVESYFSAPDNFLGFRDIDSLGVVLSVIPGWNVIEDRKYKDGQDELEFIHQMHRDEDDEDPEEEMPQEFGIIVGGQSIHTATPSQVRGSNVRVVRALDREGYHLKIIDAIYRRKGCCTDESAVLPVTRHTMKQLVESFGSSNKFNREVPMIPIFDIDKSGSCEGGWMIDFGSCSGSVYHVKVLLCSMNKEEEAVWNYFKEEEDPFWTVPLRFKALVEEYQELWQQMGQEKKEENGGKKWKEEAEEEEEEEGEEEEEEVLCK</sequence>